<evidence type="ECO:0000313" key="3">
    <source>
        <dbReference type="Proteomes" id="UP000637578"/>
    </source>
</evidence>
<proteinExistence type="predicted"/>
<comment type="caution">
    <text evidence="2">The sequence shown here is derived from an EMBL/GenBank/DDBJ whole genome shotgun (WGS) entry which is preliminary data.</text>
</comment>
<accession>A0A8J3CDV9</accession>
<evidence type="ECO:0000259" key="1">
    <source>
        <dbReference type="Pfam" id="PF12728"/>
    </source>
</evidence>
<organism evidence="2 3">
    <name type="scientific">Longimycelium tulufanense</name>
    <dbReference type="NCBI Taxonomy" id="907463"/>
    <lineage>
        <taxon>Bacteria</taxon>
        <taxon>Bacillati</taxon>
        <taxon>Actinomycetota</taxon>
        <taxon>Actinomycetes</taxon>
        <taxon>Pseudonocardiales</taxon>
        <taxon>Pseudonocardiaceae</taxon>
        <taxon>Longimycelium</taxon>
    </lineage>
</organism>
<dbReference type="GO" id="GO:0003677">
    <property type="term" value="F:DNA binding"/>
    <property type="evidence" value="ECO:0007669"/>
    <property type="project" value="InterPro"/>
</dbReference>
<sequence length="72" mass="7710">MNPNASALPQLAYSTVDVAKILGLTDGQVRNLCRTRKLRSRHTGKQYVIPKSAIEEYLAGSDDPISSHGGAA</sequence>
<dbReference type="InterPro" id="IPR010093">
    <property type="entry name" value="SinI_DNA-bd"/>
</dbReference>
<dbReference type="Pfam" id="PF12728">
    <property type="entry name" value="HTH_17"/>
    <property type="match status" value="1"/>
</dbReference>
<dbReference type="EMBL" id="BMMK01000010">
    <property type="protein sequence ID" value="GGM52980.1"/>
    <property type="molecule type" value="Genomic_DNA"/>
</dbReference>
<dbReference type="InterPro" id="IPR041657">
    <property type="entry name" value="HTH_17"/>
</dbReference>
<name>A0A8J3CDV9_9PSEU</name>
<reference evidence="2" key="2">
    <citation type="submission" date="2020-09" db="EMBL/GenBank/DDBJ databases">
        <authorList>
            <person name="Sun Q."/>
            <person name="Zhou Y."/>
        </authorList>
    </citation>
    <scope>NUCLEOTIDE SEQUENCE</scope>
    <source>
        <strain evidence="2">CGMCC 4.5737</strain>
    </source>
</reference>
<protein>
    <recommendedName>
        <fullName evidence="1">Helix-turn-helix domain-containing protein</fullName>
    </recommendedName>
</protein>
<reference evidence="2" key="1">
    <citation type="journal article" date="2014" name="Int. J. Syst. Evol. Microbiol.">
        <title>Complete genome sequence of Corynebacterium casei LMG S-19264T (=DSM 44701T), isolated from a smear-ripened cheese.</title>
        <authorList>
            <consortium name="US DOE Joint Genome Institute (JGI-PGF)"/>
            <person name="Walter F."/>
            <person name="Albersmeier A."/>
            <person name="Kalinowski J."/>
            <person name="Ruckert C."/>
        </authorList>
    </citation>
    <scope>NUCLEOTIDE SEQUENCE</scope>
    <source>
        <strain evidence="2">CGMCC 4.5737</strain>
    </source>
</reference>
<keyword evidence="3" id="KW-1185">Reference proteome</keyword>
<dbReference type="Proteomes" id="UP000637578">
    <property type="component" value="Unassembled WGS sequence"/>
</dbReference>
<feature type="domain" description="Helix-turn-helix" evidence="1">
    <location>
        <begin position="13"/>
        <end position="60"/>
    </location>
</feature>
<dbReference type="RefSeq" id="WP_189057167.1">
    <property type="nucleotide sequence ID" value="NZ_BMMK01000010.1"/>
</dbReference>
<gene>
    <name evidence="2" type="ORF">GCM10012275_24960</name>
</gene>
<dbReference type="AlphaFoldDB" id="A0A8J3CDV9"/>
<evidence type="ECO:0000313" key="2">
    <source>
        <dbReference type="EMBL" id="GGM52980.1"/>
    </source>
</evidence>
<dbReference type="NCBIfam" id="TIGR01764">
    <property type="entry name" value="excise"/>
    <property type="match status" value="1"/>
</dbReference>